<dbReference type="SUPFAM" id="SSF75625">
    <property type="entry name" value="YebC-like"/>
    <property type="match status" value="1"/>
</dbReference>
<dbReference type="PANTHER" id="PTHR12532:SF6">
    <property type="entry name" value="TRANSCRIPTIONAL REGULATORY PROTEIN YEBC-RELATED"/>
    <property type="match status" value="1"/>
</dbReference>
<comment type="caution">
    <text evidence="10">The sequence shown here is derived from an EMBL/GenBank/DDBJ whole genome shotgun (WGS) entry which is preliminary data.</text>
</comment>
<dbReference type="EMBL" id="LAQL01000002">
    <property type="protein sequence ID" value="KLN62113.1"/>
    <property type="molecule type" value="Genomic_DNA"/>
</dbReference>
<dbReference type="Gene3D" id="3.30.70.980">
    <property type="match status" value="2"/>
</dbReference>
<proteinExistence type="inferred from homology"/>
<dbReference type="OrthoDB" id="9781053at2"/>
<dbReference type="Gene3D" id="1.10.10.200">
    <property type="match status" value="1"/>
</dbReference>
<dbReference type="InterPro" id="IPR029072">
    <property type="entry name" value="YebC-like"/>
</dbReference>
<dbReference type="FunFam" id="1.10.10.200:FF:000002">
    <property type="entry name" value="Probable transcriptional regulatory protein CLM62_37755"/>
    <property type="match status" value="1"/>
</dbReference>
<dbReference type="GO" id="GO:0003677">
    <property type="term" value="F:DNA binding"/>
    <property type="evidence" value="ECO:0007669"/>
    <property type="project" value="UniProtKB-UniRule"/>
</dbReference>
<dbReference type="HAMAP" id="MF_00693">
    <property type="entry name" value="Transcrip_reg_TACO1"/>
    <property type="match status" value="1"/>
</dbReference>
<feature type="domain" description="TACO1/YebC-like N-terminal" evidence="9">
    <location>
        <begin position="5"/>
        <end position="75"/>
    </location>
</feature>
<evidence type="ECO:0000313" key="10">
    <source>
        <dbReference type="EMBL" id="KLN62113.1"/>
    </source>
</evidence>
<evidence type="ECO:0000313" key="11">
    <source>
        <dbReference type="Proteomes" id="UP000035444"/>
    </source>
</evidence>
<evidence type="ECO:0000256" key="2">
    <source>
        <dbReference type="ARBA" id="ARBA00022490"/>
    </source>
</evidence>
<evidence type="ECO:0000256" key="3">
    <source>
        <dbReference type="ARBA" id="ARBA00023015"/>
    </source>
</evidence>
<feature type="domain" description="TACO1/YebC-like second and third" evidence="8">
    <location>
        <begin position="82"/>
        <end position="237"/>
    </location>
</feature>
<evidence type="ECO:0000259" key="8">
    <source>
        <dbReference type="Pfam" id="PF01709"/>
    </source>
</evidence>
<dbReference type="Pfam" id="PF20772">
    <property type="entry name" value="TACO1_YebC_N"/>
    <property type="match status" value="1"/>
</dbReference>
<dbReference type="Pfam" id="PF01709">
    <property type="entry name" value="Transcrip_reg"/>
    <property type="match status" value="1"/>
</dbReference>
<feature type="region of interest" description="Disordered" evidence="7">
    <location>
        <begin position="1"/>
        <end position="20"/>
    </location>
</feature>
<dbReference type="NCBIfam" id="TIGR01033">
    <property type="entry name" value="YebC/PmpR family DNA-binding transcriptional regulator"/>
    <property type="match status" value="1"/>
</dbReference>
<keyword evidence="4 6" id="KW-0238">DNA-binding</keyword>
<keyword evidence="11" id="KW-1185">Reference proteome</keyword>
<name>A0A0H2MIA5_9PROT</name>
<comment type="subcellular location">
    <subcellularLocation>
        <location evidence="6">Cytoplasm</location>
    </subcellularLocation>
</comment>
<gene>
    <name evidence="10" type="ORF">WH96_00800</name>
</gene>
<organism evidence="10 11">
    <name type="scientific">Kiloniella spongiae</name>
    <dbReference type="NCBI Taxonomy" id="1489064"/>
    <lineage>
        <taxon>Bacteria</taxon>
        <taxon>Pseudomonadati</taxon>
        <taxon>Pseudomonadota</taxon>
        <taxon>Alphaproteobacteria</taxon>
        <taxon>Rhodospirillales</taxon>
        <taxon>Kiloniellaceae</taxon>
        <taxon>Kiloniella</taxon>
    </lineage>
</organism>
<dbReference type="InterPro" id="IPR026564">
    <property type="entry name" value="Transcrip_reg_TACO1-like_dom3"/>
</dbReference>
<dbReference type="InterPro" id="IPR048300">
    <property type="entry name" value="TACO1_YebC-like_2nd/3rd_dom"/>
</dbReference>
<comment type="similarity">
    <text evidence="1 6">Belongs to the TACO1 family.</text>
</comment>
<evidence type="ECO:0000256" key="5">
    <source>
        <dbReference type="ARBA" id="ARBA00023163"/>
    </source>
</evidence>
<keyword evidence="3 6" id="KW-0805">Transcription regulation</keyword>
<reference evidence="10 11" key="1">
    <citation type="submission" date="2015-03" db="EMBL/GenBank/DDBJ databases">
        <title>Genome Sequence of Kiloniella spongiae MEBiC09566, isolated from a marine sponge.</title>
        <authorList>
            <person name="Shao Z."/>
            <person name="Wang L."/>
            <person name="Li X."/>
        </authorList>
    </citation>
    <scope>NUCLEOTIDE SEQUENCE [LARGE SCALE GENOMIC DNA]</scope>
    <source>
        <strain evidence="10 11">MEBiC09566</strain>
    </source>
</reference>
<dbReference type="GO" id="GO:0005829">
    <property type="term" value="C:cytosol"/>
    <property type="evidence" value="ECO:0007669"/>
    <property type="project" value="TreeGrafter"/>
</dbReference>
<evidence type="ECO:0000256" key="6">
    <source>
        <dbReference type="HAMAP-Rule" id="MF_00693"/>
    </source>
</evidence>
<evidence type="ECO:0000256" key="7">
    <source>
        <dbReference type="SAM" id="MobiDB-lite"/>
    </source>
</evidence>
<dbReference type="InterPro" id="IPR017856">
    <property type="entry name" value="Integrase-like_N"/>
</dbReference>
<dbReference type="InterPro" id="IPR002876">
    <property type="entry name" value="Transcrip_reg_TACO1-like"/>
</dbReference>
<dbReference type="STRING" id="1489064.WH96_00800"/>
<dbReference type="PANTHER" id="PTHR12532">
    <property type="entry name" value="TRANSLATIONAL ACTIVATOR OF CYTOCHROME C OXIDASE 1"/>
    <property type="match status" value="1"/>
</dbReference>
<evidence type="ECO:0000256" key="4">
    <source>
        <dbReference type="ARBA" id="ARBA00023125"/>
    </source>
</evidence>
<dbReference type="NCBIfam" id="NF009044">
    <property type="entry name" value="PRK12378.1"/>
    <property type="match status" value="1"/>
</dbReference>
<keyword evidence="5 6" id="KW-0804">Transcription</keyword>
<feature type="compositionally biased region" description="Basic residues" evidence="7">
    <location>
        <begin position="10"/>
        <end position="20"/>
    </location>
</feature>
<evidence type="ECO:0000256" key="1">
    <source>
        <dbReference type="ARBA" id="ARBA00008724"/>
    </source>
</evidence>
<dbReference type="InterPro" id="IPR049083">
    <property type="entry name" value="TACO1_YebC_N"/>
</dbReference>
<dbReference type="PATRIC" id="fig|1489064.4.peg.1074"/>
<dbReference type="GO" id="GO:0006355">
    <property type="term" value="P:regulation of DNA-templated transcription"/>
    <property type="evidence" value="ECO:0007669"/>
    <property type="project" value="UniProtKB-UniRule"/>
</dbReference>
<sequence>MAGHSQFKNIMHRKGAQDKKRAKIFARHTREIMVAARSGLPDPEQNSTLRNAIMAARAANMPKDNIDRAVKRVAGGEDVANYEDVRYEGYGPAGVAVIVDASTDNRNRTASEVRTAFSKLGGNLGETGSVSFMFDRVGSLTYPASVADADTMFEAAVEAGADNVESTDDDHEIICDPGDFADVRDALIEKFGPPTELGLQWKPQNTISLNEDQASTMLKLIDTLDDNDDVQNVSANFEIDDEIMAKLTAG</sequence>
<evidence type="ECO:0000259" key="9">
    <source>
        <dbReference type="Pfam" id="PF20772"/>
    </source>
</evidence>
<dbReference type="Proteomes" id="UP000035444">
    <property type="component" value="Unassembled WGS sequence"/>
</dbReference>
<dbReference type="AlphaFoldDB" id="A0A0H2MIA5"/>
<accession>A0A0H2MIA5</accession>
<dbReference type="NCBIfam" id="NF001030">
    <property type="entry name" value="PRK00110.1"/>
    <property type="match status" value="1"/>
</dbReference>
<protein>
    <recommendedName>
        <fullName evidence="6">Probable transcriptional regulatory protein WH96_00800</fullName>
    </recommendedName>
</protein>
<dbReference type="RefSeq" id="WP_047762241.1">
    <property type="nucleotide sequence ID" value="NZ_LAQL01000002.1"/>
</dbReference>
<keyword evidence="2 6" id="KW-0963">Cytoplasm</keyword>